<protein>
    <submittedName>
        <fullName evidence="1">Uncharacterized protein</fullName>
    </submittedName>
</protein>
<proteinExistence type="predicted"/>
<dbReference type="EMBL" id="BGPR01002866">
    <property type="protein sequence ID" value="GBM80212.1"/>
    <property type="molecule type" value="Genomic_DNA"/>
</dbReference>
<evidence type="ECO:0000313" key="1">
    <source>
        <dbReference type="EMBL" id="GBM80212.1"/>
    </source>
</evidence>
<dbReference type="Proteomes" id="UP000499080">
    <property type="component" value="Unassembled WGS sequence"/>
</dbReference>
<evidence type="ECO:0000313" key="2">
    <source>
        <dbReference type="Proteomes" id="UP000499080"/>
    </source>
</evidence>
<sequence>MTRTIPELATTSPDFLATATAELSGTSEKLNICHRVYLYSVLAYEEASAKLRTRMAEKSRQNLVSRQKIRGIIKFMSENRDLFRPP</sequence>
<comment type="caution">
    <text evidence="1">The sequence shown here is derived from an EMBL/GenBank/DDBJ whole genome shotgun (WGS) entry which is preliminary data.</text>
</comment>
<gene>
    <name evidence="1" type="ORF">AVEN_203724_1</name>
</gene>
<reference evidence="1 2" key="1">
    <citation type="journal article" date="2019" name="Sci. Rep.">
        <title>Orb-weaving spider Araneus ventricosus genome elucidates the spidroin gene catalogue.</title>
        <authorList>
            <person name="Kono N."/>
            <person name="Nakamura H."/>
            <person name="Ohtoshi R."/>
            <person name="Moran D.A.P."/>
            <person name="Shinohara A."/>
            <person name="Yoshida Y."/>
            <person name="Fujiwara M."/>
            <person name="Mori M."/>
            <person name="Tomita M."/>
            <person name="Arakawa K."/>
        </authorList>
    </citation>
    <scope>NUCLEOTIDE SEQUENCE [LARGE SCALE GENOMIC DNA]</scope>
</reference>
<organism evidence="1 2">
    <name type="scientific">Araneus ventricosus</name>
    <name type="common">Orbweaver spider</name>
    <name type="synonym">Epeira ventricosa</name>
    <dbReference type="NCBI Taxonomy" id="182803"/>
    <lineage>
        <taxon>Eukaryota</taxon>
        <taxon>Metazoa</taxon>
        <taxon>Ecdysozoa</taxon>
        <taxon>Arthropoda</taxon>
        <taxon>Chelicerata</taxon>
        <taxon>Arachnida</taxon>
        <taxon>Araneae</taxon>
        <taxon>Araneomorphae</taxon>
        <taxon>Entelegynae</taxon>
        <taxon>Araneoidea</taxon>
        <taxon>Araneidae</taxon>
        <taxon>Araneus</taxon>
    </lineage>
</organism>
<dbReference type="AlphaFoldDB" id="A0A4Y2ITG4"/>
<name>A0A4Y2ITG4_ARAVE</name>
<keyword evidence="2" id="KW-1185">Reference proteome</keyword>
<accession>A0A4Y2ITG4</accession>